<evidence type="ECO:0000313" key="2">
    <source>
        <dbReference type="EMBL" id="CAK0881028.1"/>
    </source>
</evidence>
<keyword evidence="1" id="KW-0732">Signal</keyword>
<feature type="chain" id="PRO_5045823622" evidence="1">
    <location>
        <begin position="23"/>
        <end position="323"/>
    </location>
</feature>
<evidence type="ECO:0000256" key="1">
    <source>
        <dbReference type="SAM" id="SignalP"/>
    </source>
</evidence>
<name>A0ABN9W4K5_9DINO</name>
<feature type="signal peptide" evidence="1">
    <location>
        <begin position="1"/>
        <end position="22"/>
    </location>
</feature>
<dbReference type="EMBL" id="CAUYUJ010018142">
    <property type="protein sequence ID" value="CAK0881028.1"/>
    <property type="molecule type" value="Genomic_DNA"/>
</dbReference>
<proteinExistence type="predicted"/>
<protein>
    <submittedName>
        <fullName evidence="2">Uncharacterized protein</fullName>
    </submittedName>
</protein>
<keyword evidence="3" id="KW-1185">Reference proteome</keyword>
<dbReference type="Proteomes" id="UP001189429">
    <property type="component" value="Unassembled WGS sequence"/>
</dbReference>
<accession>A0ABN9W4K5</accession>
<comment type="caution">
    <text evidence="2">The sequence shown here is derived from an EMBL/GenBank/DDBJ whole genome shotgun (WGS) entry which is preliminary data.</text>
</comment>
<organism evidence="2 3">
    <name type="scientific">Prorocentrum cordatum</name>
    <dbReference type="NCBI Taxonomy" id="2364126"/>
    <lineage>
        <taxon>Eukaryota</taxon>
        <taxon>Sar</taxon>
        <taxon>Alveolata</taxon>
        <taxon>Dinophyceae</taxon>
        <taxon>Prorocentrales</taxon>
        <taxon>Prorocentraceae</taxon>
        <taxon>Prorocentrum</taxon>
    </lineage>
</organism>
<reference evidence="2" key="1">
    <citation type="submission" date="2023-10" db="EMBL/GenBank/DDBJ databases">
        <authorList>
            <person name="Chen Y."/>
            <person name="Shah S."/>
            <person name="Dougan E. K."/>
            <person name="Thang M."/>
            <person name="Chan C."/>
        </authorList>
    </citation>
    <scope>NUCLEOTIDE SEQUENCE [LARGE SCALE GENOMIC DNA]</scope>
</reference>
<evidence type="ECO:0000313" key="3">
    <source>
        <dbReference type="Proteomes" id="UP001189429"/>
    </source>
</evidence>
<gene>
    <name evidence="2" type="ORF">PCOR1329_LOCUS63992</name>
</gene>
<sequence length="323" mass="35102">MQSCSSFVLLLTFLRACESTSAQSIIRHDSKGSQKSIAVDAAGVLALDLPEEAGFAETDSLQDRAEAVGTNFHGVSADATRANKSEYSSSSIFCYERDSAKLGNCWAGKPPANTPACTATSGTTVCKCPDTMCDIDQLSFSPPSTGRCAVKKIYVAEGQIHSHNSDLDVTGTTESVYCEKMVLNNQWSQQGCIAPSGSPESKPKDGWFCDSGYTSRNKKCFRKVRYISPKESCWDGWWGSGKCKNHELSYDEYSTACYNGQCVPYAFARNRQECTCSWFGWNFLVACSASSGSCGGHACVLNTGDGKKYCDYATNQNWHSLFG</sequence>